<dbReference type="Proteomes" id="UP001472677">
    <property type="component" value="Unassembled WGS sequence"/>
</dbReference>
<evidence type="ECO:0000259" key="1">
    <source>
        <dbReference type="Pfam" id="PF13456"/>
    </source>
</evidence>
<dbReference type="InterPro" id="IPR002156">
    <property type="entry name" value="RNaseH_domain"/>
</dbReference>
<organism evidence="2 3">
    <name type="scientific">Hibiscus sabdariffa</name>
    <name type="common">roselle</name>
    <dbReference type="NCBI Taxonomy" id="183260"/>
    <lineage>
        <taxon>Eukaryota</taxon>
        <taxon>Viridiplantae</taxon>
        <taxon>Streptophyta</taxon>
        <taxon>Embryophyta</taxon>
        <taxon>Tracheophyta</taxon>
        <taxon>Spermatophyta</taxon>
        <taxon>Magnoliopsida</taxon>
        <taxon>eudicotyledons</taxon>
        <taxon>Gunneridae</taxon>
        <taxon>Pentapetalae</taxon>
        <taxon>rosids</taxon>
        <taxon>malvids</taxon>
        <taxon>Malvales</taxon>
        <taxon>Malvaceae</taxon>
        <taxon>Malvoideae</taxon>
        <taxon>Hibiscus</taxon>
    </lineage>
</organism>
<protein>
    <recommendedName>
        <fullName evidence="1">RNase H type-1 domain-containing protein</fullName>
    </recommendedName>
</protein>
<dbReference type="CDD" id="cd06222">
    <property type="entry name" value="RNase_H_like"/>
    <property type="match status" value="1"/>
</dbReference>
<proteinExistence type="predicted"/>
<name>A0ABR2F7N3_9ROSI</name>
<dbReference type="InterPro" id="IPR044730">
    <property type="entry name" value="RNase_H-like_dom_plant"/>
</dbReference>
<dbReference type="InterPro" id="IPR036397">
    <property type="entry name" value="RNaseH_sf"/>
</dbReference>
<accession>A0ABR2F7N3</accession>
<evidence type="ECO:0000313" key="2">
    <source>
        <dbReference type="EMBL" id="KAK8573018.1"/>
    </source>
</evidence>
<feature type="domain" description="RNase H type-1" evidence="1">
    <location>
        <begin position="25"/>
        <end position="109"/>
    </location>
</feature>
<dbReference type="Gene3D" id="3.30.420.10">
    <property type="entry name" value="Ribonuclease H-like superfamily/Ribonuclease H"/>
    <property type="match status" value="1"/>
</dbReference>
<evidence type="ECO:0000313" key="3">
    <source>
        <dbReference type="Proteomes" id="UP001472677"/>
    </source>
</evidence>
<dbReference type="PANTHER" id="PTHR47723:SF19">
    <property type="entry name" value="POLYNUCLEOTIDYL TRANSFERASE, RIBONUCLEASE H-LIKE SUPERFAMILY PROTEIN"/>
    <property type="match status" value="1"/>
</dbReference>
<gene>
    <name evidence="2" type="ORF">V6N12_029057</name>
</gene>
<dbReference type="Pfam" id="PF13456">
    <property type="entry name" value="RVT_3"/>
    <property type="match status" value="1"/>
</dbReference>
<keyword evidence="3" id="KW-1185">Reference proteome</keyword>
<dbReference type="EMBL" id="JBBPBM010000008">
    <property type="protein sequence ID" value="KAK8573018.1"/>
    <property type="molecule type" value="Genomic_DNA"/>
</dbReference>
<dbReference type="InterPro" id="IPR053151">
    <property type="entry name" value="RNase_H-like"/>
</dbReference>
<sequence>MGLELIEKSPKVSTKKTHQSWGFHRETVRVEACAFAEGVRVALDNGWQRVILEGDATLIVAKLNASTLDRSVAASYLQEAWKTLRERPGFMVRYVSRACNRVAHELAHWKFISPDHFIFELDTPNCIADIVINDAIYG</sequence>
<reference evidence="2 3" key="1">
    <citation type="journal article" date="2024" name="G3 (Bethesda)">
        <title>Genome assembly of Hibiscus sabdariffa L. provides insights into metabolisms of medicinal natural products.</title>
        <authorList>
            <person name="Kim T."/>
        </authorList>
    </citation>
    <scope>NUCLEOTIDE SEQUENCE [LARGE SCALE GENOMIC DNA]</scope>
    <source>
        <strain evidence="2">TK-2024</strain>
        <tissue evidence="2">Old leaves</tissue>
    </source>
</reference>
<comment type="caution">
    <text evidence="2">The sequence shown here is derived from an EMBL/GenBank/DDBJ whole genome shotgun (WGS) entry which is preliminary data.</text>
</comment>
<dbReference type="PANTHER" id="PTHR47723">
    <property type="entry name" value="OS05G0353850 PROTEIN"/>
    <property type="match status" value="1"/>
</dbReference>